<dbReference type="AlphaFoldDB" id="A0A0F9BFX7"/>
<comment type="caution">
    <text evidence="2">The sequence shown here is derived from an EMBL/GenBank/DDBJ whole genome shotgun (WGS) entry which is preliminary data.</text>
</comment>
<evidence type="ECO:0000313" key="2">
    <source>
        <dbReference type="EMBL" id="KKK83331.1"/>
    </source>
</evidence>
<accession>A0A0F9BFX7</accession>
<proteinExistence type="predicted"/>
<reference evidence="2" key="1">
    <citation type="journal article" date="2015" name="Nature">
        <title>Complex archaea that bridge the gap between prokaryotes and eukaryotes.</title>
        <authorList>
            <person name="Spang A."/>
            <person name="Saw J.H."/>
            <person name="Jorgensen S.L."/>
            <person name="Zaremba-Niedzwiedzka K."/>
            <person name="Martijn J."/>
            <person name="Lind A.E."/>
            <person name="van Eijk R."/>
            <person name="Schleper C."/>
            <person name="Guy L."/>
            <person name="Ettema T.J."/>
        </authorList>
    </citation>
    <scope>NUCLEOTIDE SEQUENCE</scope>
</reference>
<sequence>MTYGRKFWMVVGVILLGTIGLALDKLSGAEWVALIALVGNGYLFVNIMQKRNGKT</sequence>
<gene>
    <name evidence="2" type="ORF">LCGC14_2794460</name>
</gene>
<feature type="transmembrane region" description="Helical" evidence="1">
    <location>
        <begin position="7"/>
        <end position="23"/>
    </location>
</feature>
<feature type="transmembrane region" description="Helical" evidence="1">
    <location>
        <begin position="29"/>
        <end position="48"/>
    </location>
</feature>
<evidence type="ECO:0000256" key="1">
    <source>
        <dbReference type="SAM" id="Phobius"/>
    </source>
</evidence>
<keyword evidence="1" id="KW-0472">Membrane</keyword>
<keyword evidence="1" id="KW-1133">Transmembrane helix</keyword>
<name>A0A0F9BFX7_9ZZZZ</name>
<protein>
    <submittedName>
        <fullName evidence="2">Uncharacterized protein</fullName>
    </submittedName>
</protein>
<keyword evidence="1" id="KW-0812">Transmembrane</keyword>
<organism evidence="2">
    <name type="scientific">marine sediment metagenome</name>
    <dbReference type="NCBI Taxonomy" id="412755"/>
    <lineage>
        <taxon>unclassified sequences</taxon>
        <taxon>metagenomes</taxon>
        <taxon>ecological metagenomes</taxon>
    </lineage>
</organism>
<dbReference type="EMBL" id="LAZR01052270">
    <property type="protein sequence ID" value="KKK83331.1"/>
    <property type="molecule type" value="Genomic_DNA"/>
</dbReference>